<dbReference type="InterPro" id="IPR041467">
    <property type="entry name" value="Sco4008_C"/>
</dbReference>
<proteinExistence type="predicted"/>
<evidence type="ECO:0000256" key="1">
    <source>
        <dbReference type="ARBA" id="ARBA00023125"/>
    </source>
</evidence>
<dbReference type="InterPro" id="IPR009057">
    <property type="entry name" value="Homeodomain-like_sf"/>
</dbReference>
<evidence type="ECO:0000259" key="3">
    <source>
        <dbReference type="PROSITE" id="PS50977"/>
    </source>
</evidence>
<dbReference type="GO" id="GO:0003677">
    <property type="term" value="F:DNA binding"/>
    <property type="evidence" value="ECO:0007669"/>
    <property type="project" value="UniProtKB-UniRule"/>
</dbReference>
<dbReference type="Gene3D" id="1.10.357.10">
    <property type="entry name" value="Tetracycline Repressor, domain 2"/>
    <property type="match status" value="1"/>
</dbReference>
<dbReference type="RefSeq" id="WP_189895793.1">
    <property type="nucleotide sequence ID" value="NZ_BNBC01000002.1"/>
</dbReference>
<dbReference type="InterPro" id="IPR050109">
    <property type="entry name" value="HTH-type_TetR-like_transc_reg"/>
</dbReference>
<dbReference type="PROSITE" id="PS50977">
    <property type="entry name" value="HTH_TETR_2"/>
    <property type="match status" value="1"/>
</dbReference>
<evidence type="ECO:0000313" key="5">
    <source>
        <dbReference type="Proteomes" id="UP000641386"/>
    </source>
</evidence>
<feature type="domain" description="HTH tetR-type" evidence="3">
    <location>
        <begin position="6"/>
        <end position="66"/>
    </location>
</feature>
<dbReference type="Proteomes" id="UP000641386">
    <property type="component" value="Unassembled WGS sequence"/>
</dbReference>
<dbReference type="GO" id="GO:0006355">
    <property type="term" value="P:regulation of DNA-templated transcription"/>
    <property type="evidence" value="ECO:0007669"/>
    <property type="project" value="UniProtKB-ARBA"/>
</dbReference>
<evidence type="ECO:0000256" key="2">
    <source>
        <dbReference type="PROSITE-ProRule" id="PRU00335"/>
    </source>
</evidence>
<dbReference type="InterPro" id="IPR036271">
    <property type="entry name" value="Tet_transcr_reg_TetR-rel_C_sf"/>
</dbReference>
<comment type="caution">
    <text evidence="4">The sequence shown here is derived from an EMBL/GenBank/DDBJ whole genome shotgun (WGS) entry which is preliminary data.</text>
</comment>
<dbReference type="PANTHER" id="PTHR30328">
    <property type="entry name" value="TRANSCRIPTIONAL REPRESSOR"/>
    <property type="match status" value="1"/>
</dbReference>
<gene>
    <name evidence="4" type="ORF">GCM10014715_05060</name>
</gene>
<reference evidence="4" key="1">
    <citation type="journal article" date="2014" name="Int. J. Syst. Evol. Microbiol.">
        <title>Complete genome sequence of Corynebacterium casei LMG S-19264T (=DSM 44701T), isolated from a smear-ripened cheese.</title>
        <authorList>
            <consortium name="US DOE Joint Genome Institute (JGI-PGF)"/>
            <person name="Walter F."/>
            <person name="Albersmeier A."/>
            <person name="Kalinowski J."/>
            <person name="Ruckert C."/>
        </authorList>
    </citation>
    <scope>NUCLEOTIDE SEQUENCE</scope>
    <source>
        <strain evidence="4">JCM 3302</strain>
    </source>
</reference>
<keyword evidence="5" id="KW-1185">Reference proteome</keyword>
<dbReference type="PRINTS" id="PR00455">
    <property type="entry name" value="HTHTETR"/>
</dbReference>
<dbReference type="EMBL" id="BNBC01000002">
    <property type="protein sequence ID" value="GHE55257.1"/>
    <property type="molecule type" value="Genomic_DNA"/>
</dbReference>
<name>A0A919DKR6_9ACTN</name>
<dbReference type="Pfam" id="PF17926">
    <property type="entry name" value="TetR_C_21"/>
    <property type="match status" value="1"/>
</dbReference>
<dbReference type="InterPro" id="IPR001647">
    <property type="entry name" value="HTH_TetR"/>
</dbReference>
<dbReference type="Pfam" id="PF00440">
    <property type="entry name" value="TetR_N"/>
    <property type="match status" value="1"/>
</dbReference>
<dbReference type="SUPFAM" id="SSF46689">
    <property type="entry name" value="Homeodomain-like"/>
    <property type="match status" value="1"/>
</dbReference>
<dbReference type="PANTHER" id="PTHR30328:SF54">
    <property type="entry name" value="HTH-TYPE TRANSCRIPTIONAL REPRESSOR SCO4008"/>
    <property type="match status" value="1"/>
</dbReference>
<organism evidence="4 5">
    <name type="scientific">Streptomyces spiralis</name>
    <dbReference type="NCBI Taxonomy" id="66376"/>
    <lineage>
        <taxon>Bacteria</taxon>
        <taxon>Bacillati</taxon>
        <taxon>Actinomycetota</taxon>
        <taxon>Actinomycetes</taxon>
        <taxon>Kitasatosporales</taxon>
        <taxon>Streptomycetaceae</taxon>
        <taxon>Streptomyces</taxon>
    </lineage>
</organism>
<accession>A0A919DKR6</accession>
<evidence type="ECO:0000313" key="4">
    <source>
        <dbReference type="EMBL" id="GHE55257.1"/>
    </source>
</evidence>
<sequence length="196" mass="20962">MSRDAAATRRKILDAAVEEFSARGFAGARIERISEVAAANKRMIYVYFGNKEGLFSAVLHHVIGTLIAEVPVTEDDLPGYAGRMFDHLLTHPEALRLSLWRQLERPAIGPDAADVYTSKVQAMAGQHGPAHPSGLPATDLLVLVQGMAASWLISPADLLAADGADPTSADRLAAHRAALVEAVRRVITPDSHPTGK</sequence>
<dbReference type="SUPFAM" id="SSF48498">
    <property type="entry name" value="Tetracyclin repressor-like, C-terminal domain"/>
    <property type="match status" value="1"/>
</dbReference>
<feature type="DNA-binding region" description="H-T-H motif" evidence="2">
    <location>
        <begin position="29"/>
        <end position="48"/>
    </location>
</feature>
<dbReference type="AlphaFoldDB" id="A0A919DKR6"/>
<protein>
    <submittedName>
        <fullName evidence="4">TetR family regulatory protein</fullName>
    </submittedName>
</protein>
<reference evidence="4" key="2">
    <citation type="submission" date="2020-09" db="EMBL/GenBank/DDBJ databases">
        <authorList>
            <person name="Sun Q."/>
            <person name="Ohkuma M."/>
        </authorList>
    </citation>
    <scope>NUCLEOTIDE SEQUENCE</scope>
    <source>
        <strain evidence="4">JCM 3302</strain>
    </source>
</reference>
<keyword evidence="1 2" id="KW-0238">DNA-binding</keyword>